<dbReference type="SUPFAM" id="SSF48264">
    <property type="entry name" value="Cytochrome P450"/>
    <property type="match status" value="1"/>
</dbReference>
<dbReference type="CDD" id="cd11065">
    <property type="entry name" value="CYP64-like"/>
    <property type="match status" value="1"/>
</dbReference>
<evidence type="ECO:0000256" key="8">
    <source>
        <dbReference type="ARBA" id="ARBA00023033"/>
    </source>
</evidence>
<dbReference type="InParanoid" id="W4KA86"/>
<keyword evidence="6 10" id="KW-0560">Oxidoreductase</keyword>
<evidence type="ECO:0000256" key="2">
    <source>
        <dbReference type="ARBA" id="ARBA00005179"/>
    </source>
</evidence>
<dbReference type="PRINTS" id="PR00463">
    <property type="entry name" value="EP450I"/>
</dbReference>
<dbReference type="GO" id="GO:0020037">
    <property type="term" value="F:heme binding"/>
    <property type="evidence" value="ECO:0007669"/>
    <property type="project" value="InterPro"/>
</dbReference>
<dbReference type="InterPro" id="IPR001128">
    <property type="entry name" value="Cyt_P450"/>
</dbReference>
<reference evidence="11 12" key="1">
    <citation type="journal article" date="2012" name="New Phytol.">
        <title>Insight into trade-off between wood decay and parasitism from the genome of a fungal forest pathogen.</title>
        <authorList>
            <person name="Olson A."/>
            <person name="Aerts A."/>
            <person name="Asiegbu F."/>
            <person name="Belbahri L."/>
            <person name="Bouzid O."/>
            <person name="Broberg A."/>
            <person name="Canback B."/>
            <person name="Coutinho P.M."/>
            <person name="Cullen D."/>
            <person name="Dalman K."/>
            <person name="Deflorio G."/>
            <person name="van Diepen L.T."/>
            <person name="Dunand C."/>
            <person name="Duplessis S."/>
            <person name="Durling M."/>
            <person name="Gonthier P."/>
            <person name="Grimwood J."/>
            <person name="Fossdal C.G."/>
            <person name="Hansson D."/>
            <person name="Henrissat B."/>
            <person name="Hietala A."/>
            <person name="Himmelstrand K."/>
            <person name="Hoffmeister D."/>
            <person name="Hogberg N."/>
            <person name="James T.Y."/>
            <person name="Karlsson M."/>
            <person name="Kohler A."/>
            <person name="Kues U."/>
            <person name="Lee Y.H."/>
            <person name="Lin Y.C."/>
            <person name="Lind M."/>
            <person name="Lindquist E."/>
            <person name="Lombard V."/>
            <person name="Lucas S."/>
            <person name="Lunden K."/>
            <person name="Morin E."/>
            <person name="Murat C."/>
            <person name="Park J."/>
            <person name="Raffaello T."/>
            <person name="Rouze P."/>
            <person name="Salamov A."/>
            <person name="Schmutz J."/>
            <person name="Solheim H."/>
            <person name="Stahlberg J."/>
            <person name="Velez H."/>
            <person name="de Vries R.P."/>
            <person name="Wiebenga A."/>
            <person name="Woodward S."/>
            <person name="Yakovlev I."/>
            <person name="Garbelotto M."/>
            <person name="Martin F."/>
            <person name="Grigoriev I.V."/>
            <person name="Stenlid J."/>
        </authorList>
    </citation>
    <scope>NUCLEOTIDE SEQUENCE [LARGE SCALE GENOMIC DNA]</scope>
    <source>
        <strain evidence="11 12">TC 32-1</strain>
    </source>
</reference>
<dbReference type="GeneID" id="20676253"/>
<dbReference type="PANTHER" id="PTHR46300:SF7">
    <property type="entry name" value="P450, PUTATIVE (EUROFUNG)-RELATED"/>
    <property type="match status" value="1"/>
</dbReference>
<protein>
    <submittedName>
        <fullName evidence="11">Cytochrome P450 monooxygenase 68</fullName>
    </submittedName>
</protein>
<dbReference type="GO" id="GO:0005506">
    <property type="term" value="F:iron ion binding"/>
    <property type="evidence" value="ECO:0007669"/>
    <property type="project" value="InterPro"/>
</dbReference>
<dbReference type="OrthoDB" id="2789670at2759"/>
<evidence type="ECO:0000313" key="11">
    <source>
        <dbReference type="EMBL" id="ETW81986.1"/>
    </source>
</evidence>
<comment type="pathway">
    <text evidence="2">Secondary metabolite biosynthesis.</text>
</comment>
<feature type="binding site" description="axial binding residue" evidence="9">
    <location>
        <position position="432"/>
    </location>
    <ligand>
        <name>heme</name>
        <dbReference type="ChEBI" id="CHEBI:30413"/>
    </ligand>
    <ligandPart>
        <name>Fe</name>
        <dbReference type="ChEBI" id="CHEBI:18248"/>
    </ligandPart>
</feature>
<keyword evidence="4 9" id="KW-0349">Heme</keyword>
<sequence length="501" mass="56126">MLETVQIPALFLVIACLCAYLSISRRPCLPAIPPGPRPLPLLGNILFISPRKSLETYAKWARQYKSGIVSVHAFGQMTVVVNTIEAENEMFQRRSTIYSDPPRMPMIDLMEWDFNTGLMPYSSAWRTRRKMLHQFLHSRAAIQYHPMQKKYSGELMRLLCLTPENFIAHLRYYASSIVMSVAYAHDVSHSEDRYIDIAEQAVGMLSGLVFPGAKLVNALPILRHLPGWLPGAGFKAYAEKCAPLTREMRQRPFEAVKCSMVSCQCEGFVSISLTLQFKIDGSAVHPSIVATLLEAGEADEEAIVDTVSTLITAILALVLHLDVQYRAQNEIDTVVGRERLPDFGDPLPYVGAVCREISRWKPVTPLGVAHSTYDDDVYKGCGIPKGTIRAILHDPVKYPDPESFKPERFMTDDDTLNDDNVQAGFGFDRRVCIGQHLASATLWFMVAHTLAIYNIKRAKDGAGLDIPIHVEYTDGLVSHALPFRCSFSPRDQKAERLIREA</sequence>
<dbReference type="Proteomes" id="UP000030671">
    <property type="component" value="Unassembled WGS sequence"/>
</dbReference>
<dbReference type="EMBL" id="KI925458">
    <property type="protein sequence ID" value="ETW81986.1"/>
    <property type="molecule type" value="Genomic_DNA"/>
</dbReference>
<dbReference type="RefSeq" id="XP_009545803.1">
    <property type="nucleotide sequence ID" value="XM_009547508.1"/>
</dbReference>
<dbReference type="KEGG" id="hir:HETIRDRAFT_45240"/>
<comment type="similarity">
    <text evidence="3 10">Belongs to the cytochrome P450 family.</text>
</comment>
<dbReference type="InterPro" id="IPR002401">
    <property type="entry name" value="Cyt_P450_E_grp-I"/>
</dbReference>
<keyword evidence="8 10" id="KW-0503">Monooxygenase</keyword>
<evidence type="ECO:0000256" key="5">
    <source>
        <dbReference type="ARBA" id="ARBA00022723"/>
    </source>
</evidence>
<keyword evidence="5 9" id="KW-0479">Metal-binding</keyword>
<name>W4KA86_HETIT</name>
<dbReference type="Gene3D" id="1.10.630.10">
    <property type="entry name" value="Cytochrome P450"/>
    <property type="match status" value="1"/>
</dbReference>
<dbReference type="eggNOG" id="KOG0156">
    <property type="taxonomic scope" value="Eukaryota"/>
</dbReference>
<dbReference type="GO" id="GO:0016705">
    <property type="term" value="F:oxidoreductase activity, acting on paired donors, with incorporation or reduction of molecular oxygen"/>
    <property type="evidence" value="ECO:0007669"/>
    <property type="project" value="InterPro"/>
</dbReference>
<evidence type="ECO:0000256" key="9">
    <source>
        <dbReference type="PIRSR" id="PIRSR602401-1"/>
    </source>
</evidence>
<evidence type="ECO:0000313" key="12">
    <source>
        <dbReference type="Proteomes" id="UP000030671"/>
    </source>
</evidence>
<dbReference type="InterPro" id="IPR050364">
    <property type="entry name" value="Cytochrome_P450_fung"/>
</dbReference>
<keyword evidence="7 9" id="KW-0408">Iron</keyword>
<dbReference type="InterPro" id="IPR036396">
    <property type="entry name" value="Cyt_P450_sf"/>
</dbReference>
<accession>W4KA86</accession>
<dbReference type="Pfam" id="PF00067">
    <property type="entry name" value="p450"/>
    <property type="match status" value="1"/>
</dbReference>
<evidence type="ECO:0000256" key="6">
    <source>
        <dbReference type="ARBA" id="ARBA00023002"/>
    </source>
</evidence>
<dbReference type="HOGENOM" id="CLU_001570_2_3_1"/>
<evidence type="ECO:0000256" key="4">
    <source>
        <dbReference type="ARBA" id="ARBA00022617"/>
    </source>
</evidence>
<dbReference type="PRINTS" id="PR00385">
    <property type="entry name" value="P450"/>
</dbReference>
<dbReference type="InterPro" id="IPR017972">
    <property type="entry name" value="Cyt_P450_CS"/>
</dbReference>
<evidence type="ECO:0000256" key="7">
    <source>
        <dbReference type="ARBA" id="ARBA00023004"/>
    </source>
</evidence>
<dbReference type="PANTHER" id="PTHR46300">
    <property type="entry name" value="P450, PUTATIVE (EUROFUNG)-RELATED-RELATED"/>
    <property type="match status" value="1"/>
</dbReference>
<dbReference type="AlphaFoldDB" id="W4KA86"/>
<evidence type="ECO:0000256" key="1">
    <source>
        <dbReference type="ARBA" id="ARBA00001971"/>
    </source>
</evidence>
<comment type="cofactor">
    <cofactor evidence="1 9">
        <name>heme</name>
        <dbReference type="ChEBI" id="CHEBI:30413"/>
    </cofactor>
</comment>
<proteinExistence type="inferred from homology"/>
<dbReference type="GO" id="GO:0004497">
    <property type="term" value="F:monooxygenase activity"/>
    <property type="evidence" value="ECO:0007669"/>
    <property type="project" value="UniProtKB-KW"/>
</dbReference>
<organism evidence="11 12">
    <name type="scientific">Heterobasidion irregulare (strain TC 32-1)</name>
    <dbReference type="NCBI Taxonomy" id="747525"/>
    <lineage>
        <taxon>Eukaryota</taxon>
        <taxon>Fungi</taxon>
        <taxon>Dikarya</taxon>
        <taxon>Basidiomycota</taxon>
        <taxon>Agaricomycotina</taxon>
        <taxon>Agaricomycetes</taxon>
        <taxon>Russulales</taxon>
        <taxon>Bondarzewiaceae</taxon>
        <taxon>Heterobasidion</taxon>
        <taxon>Heterobasidion annosum species complex</taxon>
    </lineage>
</organism>
<gene>
    <name evidence="11" type="primary">cyp68</name>
    <name evidence="11" type="ORF">HETIRDRAFT_45240</name>
</gene>
<evidence type="ECO:0000256" key="10">
    <source>
        <dbReference type="RuleBase" id="RU000461"/>
    </source>
</evidence>
<dbReference type="PROSITE" id="PS00086">
    <property type="entry name" value="CYTOCHROME_P450"/>
    <property type="match status" value="1"/>
</dbReference>
<evidence type="ECO:0000256" key="3">
    <source>
        <dbReference type="ARBA" id="ARBA00010617"/>
    </source>
</evidence>
<keyword evidence="12" id="KW-1185">Reference proteome</keyword>